<dbReference type="InterPro" id="IPR020616">
    <property type="entry name" value="Thiolase_N"/>
</dbReference>
<dbReference type="Proteomes" id="UP000011083">
    <property type="component" value="Unassembled WGS sequence"/>
</dbReference>
<dbReference type="Pfam" id="PF00108">
    <property type="entry name" value="Thiolase_N"/>
    <property type="match status" value="1"/>
</dbReference>
<dbReference type="STRING" id="1257118.L8GS12"/>
<dbReference type="SUPFAM" id="SSF53901">
    <property type="entry name" value="Thiolase-like"/>
    <property type="match status" value="1"/>
</dbReference>
<dbReference type="EMBL" id="KB008032">
    <property type="protein sequence ID" value="ELR15408.1"/>
    <property type="molecule type" value="Genomic_DNA"/>
</dbReference>
<protein>
    <submittedName>
        <fullName evidence="4">Uncharacterized protein</fullName>
    </submittedName>
</protein>
<evidence type="ECO:0000256" key="1">
    <source>
        <dbReference type="ARBA" id="ARBA00022679"/>
    </source>
</evidence>
<dbReference type="InterPro" id="IPR055140">
    <property type="entry name" value="Thiolase_C_2"/>
</dbReference>
<dbReference type="PROSITE" id="PS00098">
    <property type="entry name" value="THIOLASE_1"/>
    <property type="match status" value="1"/>
</dbReference>
<reference evidence="4 5" key="1">
    <citation type="journal article" date="2013" name="Genome Biol.">
        <title>Genome of Acanthamoeba castellanii highlights extensive lateral gene transfer and early evolution of tyrosine kinase signaling.</title>
        <authorList>
            <person name="Clarke M."/>
            <person name="Lohan A.J."/>
            <person name="Liu B."/>
            <person name="Lagkouvardos I."/>
            <person name="Roy S."/>
            <person name="Zafar N."/>
            <person name="Bertelli C."/>
            <person name="Schilde C."/>
            <person name="Kianianmomeni A."/>
            <person name="Burglin T.R."/>
            <person name="Frech C."/>
            <person name="Turcotte B."/>
            <person name="Kopec K.O."/>
            <person name="Synnott J.M."/>
            <person name="Choo C."/>
            <person name="Paponov I."/>
            <person name="Finkler A."/>
            <person name="Soon Heng Tan C."/>
            <person name="Hutchins A.P."/>
            <person name="Weinmeier T."/>
            <person name="Rattei T."/>
            <person name="Chu J.S."/>
            <person name="Gimenez G."/>
            <person name="Irimia M."/>
            <person name="Rigden D.J."/>
            <person name="Fitzpatrick D.A."/>
            <person name="Lorenzo-Morales J."/>
            <person name="Bateman A."/>
            <person name="Chiu C.H."/>
            <person name="Tang P."/>
            <person name="Hegemann P."/>
            <person name="Fromm H."/>
            <person name="Raoult D."/>
            <person name="Greub G."/>
            <person name="Miranda-Saavedra D."/>
            <person name="Chen N."/>
            <person name="Nash P."/>
            <person name="Ginger M.L."/>
            <person name="Horn M."/>
            <person name="Schaap P."/>
            <person name="Caler L."/>
            <person name="Loftus B."/>
        </authorList>
    </citation>
    <scope>NUCLEOTIDE SEQUENCE [LARGE SCALE GENOMIC DNA]</scope>
    <source>
        <strain evidence="4 5">Neff</strain>
    </source>
</reference>
<dbReference type="PIRSF" id="PIRSF000429">
    <property type="entry name" value="Ac-CoA_Ac_transf"/>
    <property type="match status" value="1"/>
</dbReference>
<dbReference type="PANTHER" id="PTHR42870">
    <property type="entry name" value="ACETYL-COA C-ACETYLTRANSFERASE"/>
    <property type="match status" value="1"/>
</dbReference>
<dbReference type="PANTHER" id="PTHR42870:SF1">
    <property type="entry name" value="NON-SPECIFIC LIPID-TRANSFER PROTEIN-LIKE 2"/>
    <property type="match status" value="1"/>
</dbReference>
<evidence type="ECO:0000259" key="3">
    <source>
        <dbReference type="Pfam" id="PF22691"/>
    </source>
</evidence>
<dbReference type="GeneID" id="14916081"/>
<gene>
    <name evidence="4" type="ORF">ACA1_275820</name>
</gene>
<dbReference type="InterPro" id="IPR016039">
    <property type="entry name" value="Thiolase-like"/>
</dbReference>
<feature type="domain" description="Thiolase C-terminal" evidence="3">
    <location>
        <begin position="230"/>
        <end position="356"/>
    </location>
</feature>
<dbReference type="OrthoDB" id="542135at2759"/>
<accession>L8GS12</accession>
<dbReference type="Gene3D" id="3.40.47.10">
    <property type="match status" value="2"/>
</dbReference>
<evidence type="ECO:0000313" key="4">
    <source>
        <dbReference type="EMBL" id="ELR15408.1"/>
    </source>
</evidence>
<dbReference type="AlphaFoldDB" id="L8GS12"/>
<name>L8GS12_ACACF</name>
<dbReference type="VEuPathDB" id="AmoebaDB:ACA1_275820"/>
<dbReference type="RefSeq" id="XP_004337421.1">
    <property type="nucleotide sequence ID" value="XM_004337373.1"/>
</dbReference>
<dbReference type="OMA" id="SWEREGC"/>
<dbReference type="GO" id="GO:0016747">
    <property type="term" value="F:acyltransferase activity, transferring groups other than amino-acyl groups"/>
    <property type="evidence" value="ECO:0007669"/>
    <property type="project" value="InterPro"/>
</dbReference>
<sequence length="380" mass="40776">MKAQTGPDYPEMAREAVTAALRDAGLPYTAVEAVVAGYCYGEPTCGQRAVYEMGLTGVPVVNVNNNCSTGSTALFVARNFVAGGLYSCALALGFEKMERNLSQKYTDSGYTSPVARHFDYMFACGSNRQQVGRLNEMTGNVIKMFGDAALEHQRKYGSNDAHLTTLAYKNHKHSVNNPYAQLQKEIPFAFVKAHGLESQAVEIVAQALVTDVPSSFDLENKSFANLCGFDLTSRGAQQVFRDSGLKPSDVDVLEVHDCFSVNELLVMEAVGLCGKGEGGKLVDSGRWIRNAAGGELFQVGGRWVVNPSGGLESKGHPIGATGLAQCAELCWQLRGKADKRQVEGAKVALQHNFGLGSAAVVTLYRVYSAQPSEAAAKARL</sequence>
<dbReference type="CDD" id="cd00829">
    <property type="entry name" value="SCP-x_thiolase"/>
    <property type="match status" value="1"/>
</dbReference>
<proteinExistence type="predicted"/>
<dbReference type="KEGG" id="acan:ACA1_275820"/>
<evidence type="ECO:0000313" key="5">
    <source>
        <dbReference type="Proteomes" id="UP000011083"/>
    </source>
</evidence>
<organism evidence="4 5">
    <name type="scientific">Acanthamoeba castellanii (strain ATCC 30010 / Neff)</name>
    <dbReference type="NCBI Taxonomy" id="1257118"/>
    <lineage>
        <taxon>Eukaryota</taxon>
        <taxon>Amoebozoa</taxon>
        <taxon>Discosea</taxon>
        <taxon>Longamoebia</taxon>
        <taxon>Centramoebida</taxon>
        <taxon>Acanthamoebidae</taxon>
        <taxon>Acanthamoeba</taxon>
    </lineage>
</organism>
<keyword evidence="1" id="KW-0808">Transferase</keyword>
<evidence type="ECO:0000259" key="2">
    <source>
        <dbReference type="Pfam" id="PF00108"/>
    </source>
</evidence>
<dbReference type="InterPro" id="IPR002155">
    <property type="entry name" value="Thiolase"/>
</dbReference>
<feature type="domain" description="Thiolase N-terminal" evidence="2">
    <location>
        <begin position="10"/>
        <end position="195"/>
    </location>
</feature>
<dbReference type="InterPro" id="IPR020615">
    <property type="entry name" value="Thiolase_acyl_enz_int_AS"/>
</dbReference>
<dbReference type="Pfam" id="PF22691">
    <property type="entry name" value="Thiolase_C_1"/>
    <property type="match status" value="1"/>
</dbReference>
<keyword evidence="5" id="KW-1185">Reference proteome</keyword>